<accession>A0A078M0C7</accession>
<keyword evidence="1" id="KW-0732">Signal</keyword>
<proteinExistence type="predicted"/>
<sequence>MKKKIALLAMLVAVTSVLASCNAFKWFIGNVKEELIGRELILQTYDEESQLIDSVKGKSISIEADDKFAIKDDEGGTISKSAVLNITVGGNQMLHVGSSMIAYDTELEDIFAAYSKTVDIDKVNRSVPFVNRMVNDMKNFTTGSDKIVLIRSQSGKPLATFAGNKVSYYSTDIEKATGLMIDGKYLLIYRCDYTIYDTKLLLNS</sequence>
<evidence type="ECO:0008006" key="3">
    <source>
        <dbReference type="Google" id="ProtNLM"/>
    </source>
</evidence>
<dbReference type="EMBL" id="LN483073">
    <property type="protein sequence ID" value="CDZ99694.1"/>
    <property type="molecule type" value="Genomic_DNA"/>
</dbReference>
<name>A0A078M0C7_9BACL</name>
<dbReference type="InterPro" id="IPR032484">
    <property type="entry name" value="DUF5052"/>
</dbReference>
<dbReference type="PATRIC" id="fig|1461583.4.peg.219"/>
<feature type="signal peptide" evidence="1">
    <location>
        <begin position="1"/>
        <end position="19"/>
    </location>
</feature>
<evidence type="ECO:0000256" key="1">
    <source>
        <dbReference type="SAM" id="SignalP"/>
    </source>
</evidence>
<protein>
    <recommendedName>
        <fullName evidence="3">DUF5052 domain-containing protein</fullName>
    </recommendedName>
</protein>
<feature type="chain" id="PRO_5038915481" description="DUF5052 domain-containing protein" evidence="1">
    <location>
        <begin position="20"/>
        <end position="204"/>
    </location>
</feature>
<organism evidence="2">
    <name type="scientific">Metalysinibacillus saudimassiliensis</name>
    <dbReference type="NCBI Taxonomy" id="1461583"/>
    <lineage>
        <taxon>Bacteria</taxon>
        <taxon>Bacillati</taxon>
        <taxon>Bacillota</taxon>
        <taxon>Bacilli</taxon>
        <taxon>Bacillales</taxon>
        <taxon>Caryophanaceae</taxon>
        <taxon>Metalysinibacillus</taxon>
    </lineage>
</organism>
<evidence type="ECO:0000313" key="2">
    <source>
        <dbReference type="EMBL" id="CDZ99694.1"/>
    </source>
</evidence>
<dbReference type="AlphaFoldDB" id="A0A078M0C7"/>
<gene>
    <name evidence="2" type="ORF">BN1050_00246</name>
</gene>
<reference evidence="2" key="1">
    <citation type="submission" date="2014-07" db="EMBL/GenBank/DDBJ databases">
        <authorList>
            <person name="Urmite Genomes Urmite Genomes"/>
        </authorList>
    </citation>
    <scope>NUCLEOTIDE SEQUENCE</scope>
    <source>
        <strain evidence="2">13S34_air</strain>
    </source>
</reference>
<dbReference type="Pfam" id="PF16475">
    <property type="entry name" value="DUF5052"/>
    <property type="match status" value="1"/>
</dbReference>
<dbReference type="HOGENOM" id="CLU_089256_1_0_9"/>
<dbReference type="PROSITE" id="PS51257">
    <property type="entry name" value="PROKAR_LIPOPROTEIN"/>
    <property type="match status" value="1"/>
</dbReference>